<protein>
    <recommendedName>
        <fullName evidence="4">MFS transporter</fullName>
    </recommendedName>
</protein>
<keyword evidence="2" id="KW-1133">Transmembrane helix</keyword>
<evidence type="ECO:0000313" key="3">
    <source>
        <dbReference type="EMBL" id="XBX81614.1"/>
    </source>
</evidence>
<accession>A0AAU7W577</accession>
<sequence>MSAVAPDPTPAPSSTHGAPAPAGAAGTEPARRSPLGLVSLVAGAAVVLVGAITAFVLPFVVVTTDYALISLVQSISSALVTILALVAVITGAIVLFGRDRRKAFAASGTALGAAALVNVVMGLVQSGIYSVL</sequence>
<dbReference type="RefSeq" id="WP_350347636.1">
    <property type="nucleotide sequence ID" value="NZ_CP158374.1"/>
</dbReference>
<evidence type="ECO:0008006" key="4">
    <source>
        <dbReference type="Google" id="ProtNLM"/>
    </source>
</evidence>
<keyword evidence="2" id="KW-0812">Transmembrane</keyword>
<evidence type="ECO:0000256" key="2">
    <source>
        <dbReference type="SAM" id="Phobius"/>
    </source>
</evidence>
<reference evidence="3" key="1">
    <citation type="submission" date="2024-05" db="EMBL/GenBank/DDBJ databases">
        <authorList>
            <person name="Yu L."/>
        </authorList>
    </citation>
    <scope>NUCLEOTIDE SEQUENCE</scope>
    <source>
        <strain evidence="3">G08B096</strain>
    </source>
</reference>
<organism evidence="3">
    <name type="scientific">Agromyces sp. G08B096</name>
    <dbReference type="NCBI Taxonomy" id="3156399"/>
    <lineage>
        <taxon>Bacteria</taxon>
        <taxon>Bacillati</taxon>
        <taxon>Actinomycetota</taxon>
        <taxon>Actinomycetes</taxon>
        <taxon>Micrococcales</taxon>
        <taxon>Microbacteriaceae</taxon>
        <taxon>Agromyces</taxon>
    </lineage>
</organism>
<keyword evidence="2" id="KW-0472">Membrane</keyword>
<feature type="transmembrane region" description="Helical" evidence="2">
    <location>
        <begin position="67"/>
        <end position="96"/>
    </location>
</feature>
<feature type="region of interest" description="Disordered" evidence="1">
    <location>
        <begin position="1"/>
        <end position="30"/>
    </location>
</feature>
<feature type="compositionally biased region" description="Low complexity" evidence="1">
    <location>
        <begin position="12"/>
        <end position="28"/>
    </location>
</feature>
<gene>
    <name evidence="3" type="ORF">ABIQ69_13475</name>
</gene>
<name>A0AAU7W577_9MICO</name>
<evidence type="ECO:0000256" key="1">
    <source>
        <dbReference type="SAM" id="MobiDB-lite"/>
    </source>
</evidence>
<dbReference type="AlphaFoldDB" id="A0AAU7W577"/>
<proteinExistence type="predicted"/>
<feature type="transmembrane region" description="Helical" evidence="2">
    <location>
        <begin position="103"/>
        <end position="124"/>
    </location>
</feature>
<feature type="transmembrane region" description="Helical" evidence="2">
    <location>
        <begin position="37"/>
        <end position="61"/>
    </location>
</feature>
<dbReference type="EMBL" id="CP158374">
    <property type="protein sequence ID" value="XBX81614.1"/>
    <property type="molecule type" value="Genomic_DNA"/>
</dbReference>